<keyword evidence="2" id="KW-1185">Reference proteome</keyword>
<organism evidence="1 2">
    <name type="scientific">Paralcaligenes ureilyticus</name>
    <dbReference type="NCBI Taxonomy" id="627131"/>
    <lineage>
        <taxon>Bacteria</taxon>
        <taxon>Pseudomonadati</taxon>
        <taxon>Pseudomonadota</taxon>
        <taxon>Betaproteobacteria</taxon>
        <taxon>Burkholderiales</taxon>
        <taxon>Alcaligenaceae</taxon>
        <taxon>Paralcaligenes</taxon>
    </lineage>
</organism>
<name>A0A4R3MCE9_9BURK</name>
<dbReference type="OrthoDB" id="7021542at2"/>
<comment type="caution">
    <text evidence="1">The sequence shown here is derived from an EMBL/GenBank/DDBJ whole genome shotgun (WGS) entry which is preliminary data.</text>
</comment>
<protein>
    <submittedName>
        <fullName evidence="1">Uncharacterized protein</fullName>
    </submittedName>
</protein>
<dbReference type="Proteomes" id="UP000295525">
    <property type="component" value="Unassembled WGS sequence"/>
</dbReference>
<dbReference type="EMBL" id="SMAJ01000003">
    <property type="protein sequence ID" value="TCT09677.1"/>
    <property type="molecule type" value="Genomic_DNA"/>
</dbReference>
<dbReference type="AlphaFoldDB" id="A0A4R3MCE9"/>
<gene>
    <name evidence="1" type="ORF">EDC26_103296</name>
</gene>
<evidence type="ECO:0000313" key="2">
    <source>
        <dbReference type="Proteomes" id="UP000295525"/>
    </source>
</evidence>
<dbReference type="RefSeq" id="WP_132580473.1">
    <property type="nucleotide sequence ID" value="NZ_SMAJ01000003.1"/>
</dbReference>
<sequence>MFTTHELNRINSHNHPLLTSAHQGWSLVSLHLNCPYFLVSYQATNLQGVSKRTDLVWTLSDLMELCDYIKQDTHGKIFQIAMLKDGGLKAELGWQLSNLREIWTANDPGQQHCFVTYFTEDGTTYLDKAIDVGKEPLEPWAQVFKADPV</sequence>
<proteinExistence type="predicted"/>
<accession>A0A4R3MCE9</accession>
<evidence type="ECO:0000313" key="1">
    <source>
        <dbReference type="EMBL" id="TCT09677.1"/>
    </source>
</evidence>
<reference evidence="1 2" key="1">
    <citation type="submission" date="2019-03" db="EMBL/GenBank/DDBJ databases">
        <title>Genomic Encyclopedia of Type Strains, Phase IV (KMG-IV): sequencing the most valuable type-strain genomes for metagenomic binning, comparative biology and taxonomic classification.</title>
        <authorList>
            <person name="Goeker M."/>
        </authorList>
    </citation>
    <scope>NUCLEOTIDE SEQUENCE [LARGE SCALE GENOMIC DNA]</scope>
    <source>
        <strain evidence="1 2">DSM 24591</strain>
    </source>
</reference>